<evidence type="ECO:0000313" key="3">
    <source>
        <dbReference type="EMBL" id="UGX94081.1"/>
    </source>
</evidence>
<dbReference type="EMBL" id="CP088280">
    <property type="protein sequence ID" value="UGX94081.1"/>
    <property type="molecule type" value="Genomic_DNA"/>
</dbReference>
<feature type="transmembrane region" description="Helical" evidence="1">
    <location>
        <begin position="236"/>
        <end position="256"/>
    </location>
</feature>
<keyword evidence="1" id="KW-0472">Membrane</keyword>
<keyword evidence="1" id="KW-1133">Transmembrane helix</keyword>
<accession>A0A7Z0Q9P2</accession>
<feature type="transmembrane region" description="Helical" evidence="1">
    <location>
        <begin position="197"/>
        <end position="224"/>
    </location>
</feature>
<gene>
    <name evidence="3" type="ORF">G6321_00052495</name>
    <name evidence="2" type="ORF">G6321_15945</name>
</gene>
<dbReference type="Proteomes" id="UP000564836">
    <property type="component" value="Chromosome"/>
</dbReference>
<reference evidence="3 4" key="3">
    <citation type="journal article" date="2022" name="Int. J. Syst. Evol. Microbiol.">
        <title>Strains of Bradyrhizobium barranii sp. nov. associated with legumes native to Canada are symbionts of soybeans and belong to different subspecies (subsp. barranii subsp. nov. and subsp. apii subsp. nov.) and symbiovars (sv. glycinearum and sv. septentrionale).</title>
        <authorList>
            <person name="Bromfield E.S.P."/>
            <person name="Cloutier S."/>
            <person name="Wasai-Hara S."/>
            <person name="Minamisawa K."/>
        </authorList>
    </citation>
    <scope>NUCLEOTIDE SEQUENCE [LARGE SCALE GENOMIC DNA]</scope>
    <source>
        <strain evidence="3 4">323S2</strain>
    </source>
</reference>
<protein>
    <recommendedName>
        <fullName evidence="5">Transmembrane protein</fullName>
    </recommendedName>
</protein>
<dbReference type="RefSeq" id="WP_166346401.1">
    <property type="nucleotide sequence ID" value="NZ_CP088280.1"/>
</dbReference>
<evidence type="ECO:0008006" key="5">
    <source>
        <dbReference type="Google" id="ProtNLM"/>
    </source>
</evidence>
<sequence>MDRSQTRLSPIARLWALLNKPPHDYRPATTVFVDLNVDRVADELKLTNLGRERGSQNRPGSDDQTLDDVEHLIIERVEAHKQDSHSVYQDHLHTYDERMTSLSFEERFAVIQQTAPEAVGDFEAEATMGRDELFVHRRRLHESELEREAFRKRHRLQRPARLATPGKIILKVGLLAILFVIEVAVNAGFLAKANMGGYIGAAIQAATFAALNILASFLWGLVLIRPIFHRNLLLKLIGAIFFVGYLAFAGALNLTLAHLREMKPSLGGDVGQDVLHRLLTAPFDLTDVNSWVFISIGLVFSLVAMADGLTFFDPYIGYAGLERRWNDASKQFTDIKSDLIERLRDIRQDATDVMNAASTDLSKRRAEYDSILQGRSRLNQRFVQQQNQIETAGRTLLGLYREANRKARSTPPPASIARPFVLERIVYANAEPDSTARDRLRQMIDETQGLLKDQIKAINEAFERAMRSYREIDQFFPEKDRKSG</sequence>
<dbReference type="EMBL" id="JACBFH010000001">
    <property type="protein sequence ID" value="NYY89861.1"/>
    <property type="molecule type" value="Genomic_DNA"/>
</dbReference>
<feature type="transmembrane region" description="Helical" evidence="1">
    <location>
        <begin position="291"/>
        <end position="316"/>
    </location>
</feature>
<keyword evidence="1" id="KW-0812">Transmembrane</keyword>
<proteinExistence type="predicted"/>
<evidence type="ECO:0000313" key="4">
    <source>
        <dbReference type="Proteomes" id="UP000564836"/>
    </source>
</evidence>
<feature type="transmembrane region" description="Helical" evidence="1">
    <location>
        <begin position="168"/>
        <end position="191"/>
    </location>
</feature>
<dbReference type="AlphaFoldDB" id="A0A7Z0Q9P2"/>
<reference evidence="3 4" key="1">
    <citation type="journal article" date="2017" name="Syst. Appl. Microbiol.">
        <title>Soybeans inoculated with root zone soils of Canadian native legumes harbour diverse and novel Bradyrhizobium spp. that possess agricultural potential.</title>
        <authorList>
            <person name="Bromfield E.S.P."/>
            <person name="Cloutier S."/>
            <person name="Tambong J.T."/>
            <person name="Tran Thi T.V."/>
        </authorList>
    </citation>
    <scope>NUCLEOTIDE SEQUENCE [LARGE SCALE GENOMIC DNA]</scope>
    <source>
        <strain evidence="3 4">323S2</strain>
    </source>
</reference>
<evidence type="ECO:0000256" key="1">
    <source>
        <dbReference type="SAM" id="Phobius"/>
    </source>
</evidence>
<evidence type="ECO:0000313" key="2">
    <source>
        <dbReference type="EMBL" id="NYY89861.1"/>
    </source>
</evidence>
<name>A0A7Z0Q9P2_9BRAD</name>
<organism evidence="2">
    <name type="scientific">Bradyrhizobium barranii subsp. barranii</name>
    <dbReference type="NCBI Taxonomy" id="2823807"/>
    <lineage>
        <taxon>Bacteria</taxon>
        <taxon>Pseudomonadati</taxon>
        <taxon>Pseudomonadota</taxon>
        <taxon>Alphaproteobacteria</taxon>
        <taxon>Hyphomicrobiales</taxon>
        <taxon>Nitrobacteraceae</taxon>
        <taxon>Bradyrhizobium</taxon>
        <taxon>Bradyrhizobium barranii</taxon>
    </lineage>
</organism>
<reference evidence="2" key="2">
    <citation type="submission" date="2020-06" db="EMBL/GenBank/DDBJ databases">
        <title>Whole Genome Sequence of Bradyrhizobium sp. Strain 323S2.</title>
        <authorList>
            <person name="Bromfield E.S.P."/>
        </authorList>
    </citation>
    <scope>NUCLEOTIDE SEQUENCE [LARGE SCALE GENOMIC DNA]</scope>
    <source>
        <strain evidence="2">323S2</strain>
    </source>
</reference>